<feature type="compositionally biased region" description="Low complexity" evidence="4">
    <location>
        <begin position="190"/>
        <end position="212"/>
    </location>
</feature>
<evidence type="ECO:0000256" key="4">
    <source>
        <dbReference type="SAM" id="MobiDB-lite"/>
    </source>
</evidence>
<evidence type="ECO:0000313" key="6">
    <source>
        <dbReference type="EMBL" id="RLV62022.1"/>
    </source>
</evidence>
<dbReference type="InterPro" id="IPR007110">
    <property type="entry name" value="Ig-like_dom"/>
</dbReference>
<evidence type="ECO:0000256" key="2">
    <source>
        <dbReference type="ARBA" id="ARBA00023130"/>
    </source>
</evidence>
<dbReference type="SUPFAM" id="SSF48726">
    <property type="entry name" value="Immunoglobulin"/>
    <property type="match status" value="1"/>
</dbReference>
<proteinExistence type="predicted"/>
<protein>
    <recommendedName>
        <fullName evidence="5">Ig-like domain-containing protein</fullName>
    </recommendedName>
</protein>
<feature type="region of interest" description="Disordered" evidence="4">
    <location>
        <begin position="1"/>
        <end position="30"/>
    </location>
</feature>
<sequence>LSPRCLQVSPAVPQVPPGVPSPSTDPALAPLSQTLLAQSLLGAAARIRRHPRGQRAAGSRPRGPKGAAGRALRGPGGGREGPEGTRERPRATGPGGAGVGTNSTNSTNSSSSTPTSRFGAEITGGILVPEAAHGQRHRALPGVPGDRESTLHRQRVVGTATLADTRDPLQALPGSLPHPIHLVAPEIKPGGAAEEAQGPPGGLEVPPGLQQGHGRSSIPKPSLVLPQTPQVWSQISPGSFQAPVLIGHSWVRFLHGLAINGQLTTPGTPQDPDPGTSGPERALPALPGGSGHARIGHARIGHAQPGHARIRRPFPISPFPAGLRAAVTLLESGGHLQPPGGSLRLLCCASGFNFGSFGMYWIRQRPGQGLEWLGGIHRGGSSTYYAPSFQGRFTISRDAGQGSVRLAMSSLRDEDSAGYFCAKSAGTGYGAAAAGAAGSRFAPPMALSLLGLGLGFGDRGGTRRW</sequence>
<dbReference type="SMART" id="SM00406">
    <property type="entry name" value="IGv"/>
    <property type="match status" value="1"/>
</dbReference>
<dbReference type="Gene3D" id="2.60.40.10">
    <property type="entry name" value="Immunoglobulins"/>
    <property type="match status" value="1"/>
</dbReference>
<dbReference type="GO" id="GO:0002250">
    <property type="term" value="P:adaptive immune response"/>
    <property type="evidence" value="ECO:0007669"/>
    <property type="project" value="UniProtKB-KW"/>
</dbReference>
<feature type="non-terminal residue" evidence="6">
    <location>
        <position position="1"/>
    </location>
</feature>
<dbReference type="GO" id="GO:0019814">
    <property type="term" value="C:immunoglobulin complex"/>
    <property type="evidence" value="ECO:0007669"/>
    <property type="project" value="UniProtKB-KW"/>
</dbReference>
<dbReference type="InterPro" id="IPR013106">
    <property type="entry name" value="Ig_V-set"/>
</dbReference>
<evidence type="ECO:0000259" key="5">
    <source>
        <dbReference type="PROSITE" id="PS50835"/>
    </source>
</evidence>
<feature type="compositionally biased region" description="Low complexity" evidence="4">
    <location>
        <begin position="262"/>
        <end position="279"/>
    </location>
</feature>
<evidence type="ECO:0000256" key="1">
    <source>
        <dbReference type="ARBA" id="ARBA00022859"/>
    </source>
</evidence>
<dbReference type="GO" id="GO:0005576">
    <property type="term" value="C:extracellular region"/>
    <property type="evidence" value="ECO:0007669"/>
    <property type="project" value="UniProtKB-ARBA"/>
</dbReference>
<keyword evidence="7" id="KW-1185">Reference proteome</keyword>
<dbReference type="Pfam" id="PF07686">
    <property type="entry name" value="V-set"/>
    <property type="match status" value="1"/>
</dbReference>
<dbReference type="OrthoDB" id="9426090at2759"/>
<keyword evidence="1" id="KW-0391">Immunity</keyword>
<feature type="region of interest" description="Disordered" evidence="4">
    <location>
        <begin position="262"/>
        <end position="296"/>
    </location>
</feature>
<dbReference type="AlphaFoldDB" id="A0A3L8Q4M4"/>
<feature type="domain" description="Ig-like" evidence="5">
    <location>
        <begin position="320"/>
        <end position="421"/>
    </location>
</feature>
<dbReference type="STRING" id="44316.ENSEGOP00005022387"/>
<evidence type="ECO:0000313" key="7">
    <source>
        <dbReference type="Proteomes" id="UP000276834"/>
    </source>
</evidence>
<dbReference type="PROSITE" id="PS50835">
    <property type="entry name" value="IG_LIKE"/>
    <property type="match status" value="1"/>
</dbReference>
<feature type="region of interest" description="Disordered" evidence="4">
    <location>
        <begin position="42"/>
        <end position="119"/>
    </location>
</feature>
<feature type="compositionally biased region" description="Low complexity" evidence="4">
    <location>
        <begin position="101"/>
        <end position="116"/>
    </location>
</feature>
<dbReference type="InterPro" id="IPR050199">
    <property type="entry name" value="IgHV"/>
</dbReference>
<feature type="non-terminal residue" evidence="6">
    <location>
        <position position="465"/>
    </location>
</feature>
<feature type="compositionally biased region" description="Basic and acidic residues" evidence="4">
    <location>
        <begin position="80"/>
        <end position="90"/>
    </location>
</feature>
<comment type="caution">
    <text evidence="6">The sequence shown here is derived from an EMBL/GenBank/DDBJ whole genome shotgun (WGS) entry which is preliminary data.</text>
</comment>
<dbReference type="InterPro" id="IPR013783">
    <property type="entry name" value="Ig-like_fold"/>
</dbReference>
<dbReference type="Proteomes" id="UP000276834">
    <property type="component" value="Unassembled WGS sequence"/>
</dbReference>
<reference evidence="6 7" key="1">
    <citation type="journal article" date="2018" name="Proc. R. Soc. B">
        <title>A non-coding region near Follistatin controls head colour polymorphism in the Gouldian finch.</title>
        <authorList>
            <person name="Toomey M.B."/>
            <person name="Marques C.I."/>
            <person name="Andrade P."/>
            <person name="Araujo P.M."/>
            <person name="Sabatino S."/>
            <person name="Gazda M.A."/>
            <person name="Afonso S."/>
            <person name="Lopes R.J."/>
            <person name="Corbo J.C."/>
            <person name="Carneiro M."/>
        </authorList>
    </citation>
    <scope>NUCLEOTIDE SEQUENCE [LARGE SCALE GENOMIC DNA]</scope>
    <source>
        <strain evidence="6">Red01</strain>
        <tissue evidence="6">Muscle</tissue>
    </source>
</reference>
<accession>A0A3L8Q4M4</accession>
<keyword evidence="2" id="KW-1064">Adaptive immunity</keyword>
<name>A0A3L8Q4M4_CHLGU</name>
<organism evidence="6 7">
    <name type="scientific">Chloebia gouldiae</name>
    <name type="common">Gouldian finch</name>
    <name type="synonym">Erythrura gouldiae</name>
    <dbReference type="NCBI Taxonomy" id="44316"/>
    <lineage>
        <taxon>Eukaryota</taxon>
        <taxon>Metazoa</taxon>
        <taxon>Chordata</taxon>
        <taxon>Craniata</taxon>
        <taxon>Vertebrata</taxon>
        <taxon>Euteleostomi</taxon>
        <taxon>Archelosauria</taxon>
        <taxon>Archosauria</taxon>
        <taxon>Dinosauria</taxon>
        <taxon>Saurischia</taxon>
        <taxon>Theropoda</taxon>
        <taxon>Coelurosauria</taxon>
        <taxon>Aves</taxon>
        <taxon>Neognathae</taxon>
        <taxon>Neoaves</taxon>
        <taxon>Telluraves</taxon>
        <taxon>Australaves</taxon>
        <taxon>Passeriformes</taxon>
        <taxon>Passeroidea</taxon>
        <taxon>Passeridae</taxon>
        <taxon>Chloebia</taxon>
    </lineage>
</organism>
<feature type="compositionally biased region" description="Low complexity" evidence="4">
    <location>
        <begin position="55"/>
        <end position="73"/>
    </location>
</feature>
<gene>
    <name evidence="6" type="ORF">DV515_00019765</name>
</gene>
<evidence type="ECO:0000256" key="3">
    <source>
        <dbReference type="ARBA" id="ARBA00043265"/>
    </source>
</evidence>
<dbReference type="EMBL" id="QUSF01012209">
    <property type="protein sequence ID" value="RLV62022.1"/>
    <property type="molecule type" value="Genomic_DNA"/>
</dbReference>
<keyword evidence="3" id="KW-1280">Immunoglobulin</keyword>
<dbReference type="InterPro" id="IPR036179">
    <property type="entry name" value="Ig-like_dom_sf"/>
</dbReference>
<feature type="region of interest" description="Disordered" evidence="4">
    <location>
        <begin position="190"/>
        <end position="218"/>
    </location>
</feature>
<dbReference type="PANTHER" id="PTHR23266">
    <property type="entry name" value="IMMUNOGLOBULIN HEAVY CHAIN"/>
    <property type="match status" value="1"/>
</dbReference>